<dbReference type="Pfam" id="PF03992">
    <property type="entry name" value="ABM"/>
    <property type="match status" value="1"/>
</dbReference>
<dbReference type="EMBL" id="UINC01206342">
    <property type="protein sequence ID" value="SVE27926.1"/>
    <property type="molecule type" value="Genomic_DNA"/>
</dbReference>
<protein>
    <recommendedName>
        <fullName evidence="1">ABM domain-containing protein</fullName>
    </recommendedName>
</protein>
<evidence type="ECO:0000313" key="2">
    <source>
        <dbReference type="EMBL" id="SVE27926.1"/>
    </source>
</evidence>
<dbReference type="PANTHER" id="PTHR33336">
    <property type="entry name" value="QUINOL MONOOXYGENASE YGIN-RELATED"/>
    <property type="match status" value="1"/>
</dbReference>
<dbReference type="AlphaFoldDB" id="A0A383C696"/>
<dbReference type="InterPro" id="IPR050744">
    <property type="entry name" value="AI-2_Isomerase_LsrG"/>
</dbReference>
<dbReference type="InterPro" id="IPR011008">
    <property type="entry name" value="Dimeric_a/b-barrel"/>
</dbReference>
<feature type="domain" description="ABM" evidence="1">
    <location>
        <begin position="3"/>
        <end position="92"/>
    </location>
</feature>
<organism evidence="2">
    <name type="scientific">marine metagenome</name>
    <dbReference type="NCBI Taxonomy" id="408172"/>
    <lineage>
        <taxon>unclassified sequences</taxon>
        <taxon>metagenomes</taxon>
        <taxon>ecological metagenomes</taxon>
    </lineage>
</organism>
<name>A0A383C696_9ZZZZ</name>
<dbReference type="PANTHER" id="PTHR33336:SF15">
    <property type="entry name" value="ABM DOMAIN-CONTAINING PROTEIN"/>
    <property type="match status" value="1"/>
</dbReference>
<sequence>MSTIVVLEVKAKPGTGDSLVALFKEILPDTRSYDGCISLDFIQNQDDPDTLIAYEAWETREHYEKYFQWRVETGAIATLEPLIEGPPVIRYFNMTDA</sequence>
<dbReference type="Gene3D" id="3.30.70.100">
    <property type="match status" value="1"/>
</dbReference>
<reference evidence="2" key="1">
    <citation type="submission" date="2018-05" db="EMBL/GenBank/DDBJ databases">
        <authorList>
            <person name="Lanie J.A."/>
            <person name="Ng W.-L."/>
            <person name="Kazmierczak K.M."/>
            <person name="Andrzejewski T.M."/>
            <person name="Davidsen T.M."/>
            <person name="Wayne K.J."/>
            <person name="Tettelin H."/>
            <person name="Glass J.I."/>
            <person name="Rusch D."/>
            <person name="Podicherti R."/>
            <person name="Tsui H.-C.T."/>
            <person name="Winkler M.E."/>
        </authorList>
    </citation>
    <scope>NUCLEOTIDE SEQUENCE</scope>
</reference>
<dbReference type="SUPFAM" id="SSF54909">
    <property type="entry name" value="Dimeric alpha+beta barrel"/>
    <property type="match status" value="1"/>
</dbReference>
<dbReference type="GO" id="GO:0003824">
    <property type="term" value="F:catalytic activity"/>
    <property type="evidence" value="ECO:0007669"/>
    <property type="project" value="TreeGrafter"/>
</dbReference>
<dbReference type="InterPro" id="IPR007138">
    <property type="entry name" value="ABM_dom"/>
</dbReference>
<proteinExistence type="predicted"/>
<gene>
    <name evidence="2" type="ORF">METZ01_LOCUS480780</name>
</gene>
<dbReference type="PROSITE" id="PS51725">
    <property type="entry name" value="ABM"/>
    <property type="match status" value="1"/>
</dbReference>
<accession>A0A383C696</accession>
<evidence type="ECO:0000259" key="1">
    <source>
        <dbReference type="PROSITE" id="PS51725"/>
    </source>
</evidence>